<dbReference type="Proteomes" id="UP001213000">
    <property type="component" value="Unassembled WGS sequence"/>
</dbReference>
<evidence type="ECO:0000313" key="3">
    <source>
        <dbReference type="Proteomes" id="UP001213000"/>
    </source>
</evidence>
<name>A0AAD5W0D6_9AGAR</name>
<organism evidence="2 3">
    <name type="scientific">Leucocoprinus birnbaumii</name>
    <dbReference type="NCBI Taxonomy" id="56174"/>
    <lineage>
        <taxon>Eukaryota</taxon>
        <taxon>Fungi</taxon>
        <taxon>Dikarya</taxon>
        <taxon>Basidiomycota</taxon>
        <taxon>Agaricomycotina</taxon>
        <taxon>Agaricomycetes</taxon>
        <taxon>Agaricomycetidae</taxon>
        <taxon>Agaricales</taxon>
        <taxon>Agaricineae</taxon>
        <taxon>Agaricaceae</taxon>
        <taxon>Leucocoprinus</taxon>
    </lineage>
</organism>
<gene>
    <name evidence="2" type="ORF">NP233_g2390</name>
</gene>
<dbReference type="Pfam" id="PF12937">
    <property type="entry name" value="F-box-like"/>
    <property type="match status" value="1"/>
</dbReference>
<comment type="caution">
    <text evidence="2">The sequence shown here is derived from an EMBL/GenBank/DDBJ whole genome shotgun (WGS) entry which is preliminary data.</text>
</comment>
<evidence type="ECO:0000313" key="2">
    <source>
        <dbReference type="EMBL" id="KAJ3573498.1"/>
    </source>
</evidence>
<dbReference type="Gene3D" id="1.20.1280.50">
    <property type="match status" value="1"/>
</dbReference>
<sequence>MSTPPVSRVPNEVLSEIFGLVKAEAPSYSPPPFLLGSVCSHWRNVVQNTPRLWTKIYITGSRRLPAHVGSGRNYPAILHEYFSHIGSLGLDVIIPRPDNRQNSGVAPWKPYSPHIAHQVMSILLDDHHHQIRSFRAGSLNRVSYEALASHASLPGRSFAMLEAVDIHFPGFGTNITDTNPHAFDPDNIILSSPTNLFPNAPHLRIFNVSTFKHYRHIPVTMPWDQLQVVDLRGTGPEQAIAMLSICPNITDFTFAYQDYGRQPFDMTHMVRHSRVQRFCWRLGTRDVHRIDKDTHLFTHVDLPGVQELAWGSWIPSDDECNWRPFFRRMTNVRKLICEYPGTHNVSRIWPLFNNVRELRLYENDFPEYSPVHRLYDLTVKAGHEALFPQLTTLHIELKRGTPYIVICLARLVHSRRNYRVHWINPDDETENVELLPNVPLSDHWTIHARLEEFSVKFTMHHPENVDFEPLQDLMVGTRAYHEYSKELWLKW</sequence>
<feature type="domain" description="F-box" evidence="1">
    <location>
        <begin position="7"/>
        <end position="58"/>
    </location>
</feature>
<proteinExistence type="predicted"/>
<keyword evidence="3" id="KW-1185">Reference proteome</keyword>
<dbReference type="InterPro" id="IPR001810">
    <property type="entry name" value="F-box_dom"/>
</dbReference>
<dbReference type="AlphaFoldDB" id="A0AAD5W0D6"/>
<dbReference type="EMBL" id="JANIEX010000101">
    <property type="protein sequence ID" value="KAJ3573498.1"/>
    <property type="molecule type" value="Genomic_DNA"/>
</dbReference>
<reference evidence="2" key="1">
    <citation type="submission" date="2022-07" db="EMBL/GenBank/DDBJ databases">
        <title>Genome Sequence of Leucocoprinus birnbaumii.</title>
        <authorList>
            <person name="Buettner E."/>
        </authorList>
    </citation>
    <scope>NUCLEOTIDE SEQUENCE</scope>
    <source>
        <strain evidence="2">VT141</strain>
    </source>
</reference>
<accession>A0AAD5W0D6</accession>
<evidence type="ECO:0000259" key="1">
    <source>
        <dbReference type="Pfam" id="PF12937"/>
    </source>
</evidence>
<protein>
    <recommendedName>
        <fullName evidence="1">F-box domain-containing protein</fullName>
    </recommendedName>
</protein>